<dbReference type="KEGG" id="cna:AB433_18975"/>
<dbReference type="OrthoDB" id="7605408at2"/>
<dbReference type="PATRIC" id="fig|1348774.3.peg.4002"/>
<geneLocation type="plasmid" evidence="1 2">
    <name>p2</name>
</geneLocation>
<protein>
    <submittedName>
        <fullName evidence="1">Uncharacterized protein</fullName>
    </submittedName>
</protein>
<keyword evidence="2" id="KW-1185">Reference proteome</keyword>
<dbReference type="EMBL" id="CP011772">
    <property type="protein sequence ID" value="AKM12215.1"/>
    <property type="molecule type" value="Genomic_DNA"/>
</dbReference>
<dbReference type="Proteomes" id="UP000035287">
    <property type="component" value="Plasmid p2"/>
</dbReference>
<sequence>MKIYLSLALFALGAQPALASSPVSSNAQAAADPGISIASVRAQGVQRVADALSAEMGTKAGATTREPVEVLKARVKAMKRPVPSDAPPPCEDCPEKVTEPRPSSASQARNHDCIDCVEEAILA</sequence>
<evidence type="ECO:0000313" key="1">
    <source>
        <dbReference type="EMBL" id="AKM12215.1"/>
    </source>
</evidence>
<accession>A0A0G3XL44</accession>
<proteinExistence type="predicted"/>
<dbReference type="AlphaFoldDB" id="A0A0G3XL44"/>
<reference evidence="1 2" key="1">
    <citation type="submission" date="2015-06" db="EMBL/GenBank/DDBJ databases">
        <authorList>
            <person name="Zeng Y."/>
            <person name="Huang Y."/>
        </authorList>
    </citation>
    <scope>NUCLEOTIDE SEQUENCE [LARGE SCALE GENOMIC DNA]</scope>
    <source>
        <strain evidence="1 2">PQ-2</strain>
        <plasmid evidence="2">Plasmid p2</plasmid>
    </source>
</reference>
<dbReference type="RefSeq" id="WP_037486425.1">
    <property type="nucleotide sequence ID" value="NZ_CP011772.1"/>
</dbReference>
<organism evidence="1 2">
    <name type="scientific">Croceicoccus naphthovorans</name>
    <dbReference type="NCBI Taxonomy" id="1348774"/>
    <lineage>
        <taxon>Bacteria</taxon>
        <taxon>Pseudomonadati</taxon>
        <taxon>Pseudomonadota</taxon>
        <taxon>Alphaproteobacteria</taxon>
        <taxon>Sphingomonadales</taxon>
        <taxon>Erythrobacteraceae</taxon>
        <taxon>Croceicoccus</taxon>
    </lineage>
</organism>
<keyword evidence="1" id="KW-0614">Plasmid</keyword>
<name>A0A0G3XL44_9SPHN</name>
<evidence type="ECO:0000313" key="2">
    <source>
        <dbReference type="Proteomes" id="UP000035287"/>
    </source>
</evidence>
<gene>
    <name evidence="1" type="ORF">AB433_18975</name>
</gene>